<keyword evidence="1" id="KW-1133">Transmembrane helix</keyword>
<evidence type="ECO:0000256" key="2">
    <source>
        <dbReference type="SAM" id="SignalP"/>
    </source>
</evidence>
<feature type="signal peptide" evidence="2">
    <location>
        <begin position="1"/>
        <end position="26"/>
    </location>
</feature>
<feature type="domain" description="VWFA" evidence="3">
    <location>
        <begin position="28"/>
        <end position="200"/>
    </location>
</feature>
<keyword evidence="1" id="KW-0812">Transmembrane</keyword>
<dbReference type="Gene3D" id="3.40.50.410">
    <property type="entry name" value="von Willebrand factor, type A domain"/>
    <property type="match status" value="1"/>
</dbReference>
<evidence type="ECO:0000313" key="5">
    <source>
        <dbReference type="Proteomes" id="UP000249396"/>
    </source>
</evidence>
<reference evidence="4 5" key="1">
    <citation type="journal article" date="2018" name="Aquat. Microb. Ecol.">
        <title>Gammaproteobacterial methanotrophs dominate.</title>
        <authorList>
            <person name="Rissanen A.J."/>
            <person name="Saarenheimo J."/>
            <person name="Tiirola M."/>
            <person name="Peura S."/>
            <person name="Aalto S.L."/>
            <person name="Karvinen A."/>
            <person name="Nykanen H."/>
        </authorList>
    </citation>
    <scope>NUCLEOTIDE SEQUENCE [LARGE SCALE GENOMIC DNA]</scope>
    <source>
        <strain evidence="4">AMbin10</strain>
    </source>
</reference>
<protein>
    <recommendedName>
        <fullName evidence="3">VWFA domain-containing protein</fullName>
    </recommendedName>
</protein>
<dbReference type="EMBL" id="QJPH01000150">
    <property type="protein sequence ID" value="PZN84566.1"/>
    <property type="molecule type" value="Genomic_DNA"/>
</dbReference>
<dbReference type="SUPFAM" id="SSF53300">
    <property type="entry name" value="vWA-like"/>
    <property type="match status" value="1"/>
</dbReference>
<proteinExistence type="predicted"/>
<dbReference type="NCBIfam" id="NF041940">
    <property type="entry name" value="choice_anch_X"/>
    <property type="match status" value="6"/>
</dbReference>
<evidence type="ECO:0000259" key="3">
    <source>
        <dbReference type="SMART" id="SM00327"/>
    </source>
</evidence>
<organism evidence="4 5">
    <name type="scientific">Candidatus Methylumidiphilus alinenensis</name>
    <dbReference type="NCBI Taxonomy" id="2202197"/>
    <lineage>
        <taxon>Bacteria</taxon>
        <taxon>Pseudomonadati</taxon>
        <taxon>Pseudomonadota</taxon>
        <taxon>Gammaproteobacteria</taxon>
        <taxon>Methylococcales</taxon>
        <taxon>Candidatus Methylumidiphilus</taxon>
    </lineage>
</organism>
<feature type="transmembrane region" description="Helical" evidence="1">
    <location>
        <begin position="1079"/>
        <end position="1100"/>
    </location>
</feature>
<comment type="caution">
    <text evidence="4">The sequence shown here is derived from an EMBL/GenBank/DDBJ whole genome shotgun (WGS) entry which is preliminary data.</text>
</comment>
<dbReference type="InterPro" id="IPR002035">
    <property type="entry name" value="VWF_A"/>
</dbReference>
<dbReference type="SMART" id="SM00327">
    <property type="entry name" value="VWA"/>
    <property type="match status" value="1"/>
</dbReference>
<keyword evidence="2" id="KW-0732">Signal</keyword>
<feature type="chain" id="PRO_5016023261" description="VWFA domain-containing protein" evidence="2">
    <location>
        <begin position="27"/>
        <end position="1218"/>
    </location>
</feature>
<sequence>MNLQWRGLGTALWLALSLSLPLAAVAAGRHVSIIVDTSGSMDRNDKPRYTLLLSQILADLLEPGDSLTVIRLPQSEGSCDDGENPALAVPLNSTDRNSFQAKLDRLLYYGNENYFAAPVHTAQADLERHKDKARLLLFIADSGGLDKCEVKLTEDLKKLRDQGVMVAAINIGGVGAFDSNPAFTFTTGASDSEELTKSVALVYQKFIGARQVQTGRVGKTIEFELGPLVKDAYLVVVADGQMEALAGDGGNPEAAEIDLDHKGGGHALGLDGRRRDYRIVRIHHPEAGKWQFHAPELRQNAGWMLLQDSAMALRLVSPAKAAQGVNTPLEVELYDQDTGKRLNTPPEGLQASVELEGQKLALRDDGQGGDRLANDGVYTTLADFKQVGPQRIGLNLQSALLDRRSHVDMLVEKVGWILQADALGSVEVDTPVSLHAQARPTPPGQTSVSLEAVEAFYDGTVLTRLGDDGGNGDKQAGDHRYTGLWTPQKTGDYSLELRPVGGGSTQPITVPVKVVRSLRFGDANLALRLLPPAKKPLQGAKATLEVELYDQDTGKHLDNPPDGGLQASLDAEGRTLTLRDDGQGGDRLANDGVFAVTTSFARAGIQQLRMNLKGKLLDSHNEADVEVEETGWALKADPPGSVEVESPASLSVRAQPSIAGLTPPQLQAVEATLGGNAEASLRDDGKNGDAKAGDLRFTGLWTPQKTGDYTLEFKPLGGGSTQPVTVPVKVVRSLHFGDAKLALRLASSAKVAQGVDTPLEVELYDQDTGKHLANPPKERLQAGVEVEGQKIELRDDGKNADRKPGDGVFAALARFSQAGSQRIKMNLQGKQLDRQSEAEIEVEKVGWTLQADAPSRVEMDTPATLGIQAQANPSVLSPVPLQAVEVYVDGKVQASLRDDGKNGDAQAGDNLYSGQWTPQAIGERNLEFRPVGGSRAQPVAVTVKVVGSIRFGAPVPVKLGRTGSNSQLQGRLELGAGTVVKGEFTLDLNSAYHASGSSLEIDLGEGWVALDGHARPVSLNSKGPSSWPLRLRVGDCPAGVTAADRFTIEFAGADANGQPVRHSVPIELAITEDPWLHCWWPVLAAAAAALLTGIVIYGFWSPSRFSAKLGVLLSPEEDMNEGFFHPIRAQRGTGSGFYRDARVYVRPDFRLSASAKGELARLRADGRRVFIRPATAATVYRQNFDGAWEALPTEETTVHFGVVYKDSMGGVYFELRNG</sequence>
<gene>
    <name evidence="4" type="ORF">DM484_02615</name>
</gene>
<keyword evidence="1" id="KW-0472">Membrane</keyword>
<dbReference type="AlphaFoldDB" id="A0A2W4RQD3"/>
<name>A0A2W4RQD3_9GAMM</name>
<evidence type="ECO:0000313" key="4">
    <source>
        <dbReference type="EMBL" id="PZN84566.1"/>
    </source>
</evidence>
<evidence type="ECO:0000256" key="1">
    <source>
        <dbReference type="SAM" id="Phobius"/>
    </source>
</evidence>
<accession>A0A2W4RQD3</accession>
<dbReference type="CDD" id="cd00198">
    <property type="entry name" value="vWFA"/>
    <property type="match status" value="1"/>
</dbReference>
<dbReference type="Proteomes" id="UP000249396">
    <property type="component" value="Unassembled WGS sequence"/>
</dbReference>
<dbReference type="InterPro" id="IPR036465">
    <property type="entry name" value="vWFA_dom_sf"/>
</dbReference>